<protein>
    <submittedName>
        <fullName evidence="1">Hemin receptor</fullName>
    </submittedName>
</protein>
<comment type="caution">
    <text evidence="1">The sequence shown here is derived from an EMBL/GenBank/DDBJ whole genome shotgun (WGS) entry which is preliminary data.</text>
</comment>
<proteinExistence type="predicted"/>
<evidence type="ECO:0000313" key="1">
    <source>
        <dbReference type="EMBL" id="TGX83883.1"/>
    </source>
</evidence>
<reference evidence="1" key="1">
    <citation type="submission" date="2019-04" db="EMBL/GenBank/DDBJ databases">
        <title>Microbes associate with the intestines of laboratory mice.</title>
        <authorList>
            <person name="Navarre W."/>
            <person name="Wong E."/>
            <person name="Huang K."/>
            <person name="Tropini C."/>
            <person name="Ng K."/>
            <person name="Yu B."/>
        </authorList>
    </citation>
    <scope>NUCLEOTIDE SEQUENCE</scope>
    <source>
        <strain evidence="1">NM73_A23</strain>
    </source>
</reference>
<dbReference type="EMBL" id="SRZC01000002">
    <property type="protein sequence ID" value="TGX83883.1"/>
    <property type="molecule type" value="Genomic_DNA"/>
</dbReference>
<evidence type="ECO:0000313" key="2">
    <source>
        <dbReference type="Proteomes" id="UP000308886"/>
    </source>
</evidence>
<keyword evidence="1" id="KW-0675">Receptor</keyword>
<sequence length="532" mass="59370">MKKIITMAAMAVTLSTAAQDTYQSAQLAGDDLNGTARYVGMGGAMEALGADLSTMGTNPAGIGMFRKSQASVSGGLQVFGGNYESNTLNSYLDGKKTTGSFDQIGFVLTTKAGHDSYLNFGFNFHKSKNFNQLLSAANSLNGASLNKVSFNKWKDVDTDHDFYEPSYSTVDWLNDQLVNPYTVDGDDKYVSSFNSYFHAKDFTQHQVQSGYIGDYDFNISGNIHNRIYLGLTFGIKDVNYESRSLYTETLLFENDIDEMGKMYLDDSRRITGTGFNVKFGAIVRPVDDSPFRIGAYVHTPTWYKLTTSNYTEMATEDFETGKITSISSEDHLDFRLNTPWLFGVSLGHTIGNVAAIGATYEYSDYGSLDNRVIDEDYYYDSWYDDYYYGGDRSTSDKAMKRNTEKSLQGVHTLRLGAELKLCPEVALRFGYNYVSPKYSEFGCRDTDIPSQGVEFASTAAYTNWKDTNRFTCGIGYAKGPFSIDVAYKYSQTNGDFYPFYDGIGKGEYTNNPGATSVSDKRHQLLMTLGFRF</sequence>
<gene>
    <name evidence="1" type="ORF">E5358_01530</name>
</gene>
<accession>A0AC61QTL9</accession>
<name>A0AC61QTL9_9BACT</name>
<organism evidence="1 2">
    <name type="scientific">Palleniella muris</name>
    <dbReference type="NCBI Taxonomy" id="3038145"/>
    <lineage>
        <taxon>Bacteria</taxon>
        <taxon>Pseudomonadati</taxon>
        <taxon>Bacteroidota</taxon>
        <taxon>Bacteroidia</taxon>
        <taxon>Bacteroidales</taxon>
        <taxon>Prevotellaceae</taxon>
        <taxon>Palleniella</taxon>
    </lineage>
</organism>
<dbReference type="Proteomes" id="UP000308886">
    <property type="component" value="Unassembled WGS sequence"/>
</dbReference>
<keyword evidence="2" id="KW-1185">Reference proteome</keyword>